<gene>
    <name evidence="1" type="ORF">KM029_24340</name>
</gene>
<dbReference type="RefSeq" id="WP_144076400.1">
    <property type="nucleotide sequence ID" value="NZ_CP076129.1"/>
</dbReference>
<evidence type="ECO:0000313" key="2">
    <source>
        <dbReference type="Proteomes" id="UP000682802"/>
    </source>
</evidence>
<dbReference type="EMBL" id="CP076129">
    <property type="protein sequence ID" value="QWG09731.1"/>
    <property type="molecule type" value="Genomic_DNA"/>
</dbReference>
<protein>
    <recommendedName>
        <fullName evidence="3">DUF4258 domain-containing protein</fullName>
    </recommendedName>
</protein>
<reference evidence="1 2" key="1">
    <citation type="submission" date="2021-05" db="EMBL/GenBank/DDBJ databases">
        <title>Comparative genomic studies on the polysaccharide-degrading batcterial strains of the Flammeovirga genus.</title>
        <authorList>
            <person name="Zewei F."/>
            <person name="Zheng Z."/>
            <person name="Yu L."/>
            <person name="Ruyue G."/>
            <person name="Yanhong M."/>
            <person name="Yuanyuan C."/>
            <person name="Jingyan G."/>
            <person name="Wenjun H."/>
        </authorList>
    </citation>
    <scope>NUCLEOTIDE SEQUENCE [LARGE SCALE GENOMIC DNA]</scope>
    <source>
        <strain evidence="1 2">YS10</strain>
    </source>
</reference>
<dbReference type="Proteomes" id="UP000682802">
    <property type="component" value="Chromosome 2"/>
</dbReference>
<keyword evidence="2" id="KW-1185">Reference proteome</keyword>
<evidence type="ECO:0000313" key="1">
    <source>
        <dbReference type="EMBL" id="QWG09731.1"/>
    </source>
</evidence>
<organism evidence="1 2">
    <name type="scientific">Flammeovirga kamogawensis</name>
    <dbReference type="NCBI Taxonomy" id="373891"/>
    <lineage>
        <taxon>Bacteria</taxon>
        <taxon>Pseudomonadati</taxon>
        <taxon>Bacteroidota</taxon>
        <taxon>Cytophagia</taxon>
        <taxon>Cytophagales</taxon>
        <taxon>Flammeovirgaceae</taxon>
        <taxon>Flammeovirga</taxon>
    </lineage>
</organism>
<name>A0ABX8H1M6_9BACT</name>
<proteinExistence type="predicted"/>
<evidence type="ECO:0008006" key="3">
    <source>
        <dbReference type="Google" id="ProtNLM"/>
    </source>
</evidence>
<sequence length="120" mass="14022">MKILTPLFVFSIVSVIAFTLQFSPLSADTNTTEIMLNSGSPEETVIKINRRLKDNHQRELKCVFKNGDILIESKNEILYAVTYNKDYRYVTGFDKNNKLKYLYVVTKDNSNKIMEYHKFI</sequence>
<accession>A0ABX8H1M6</accession>